<feature type="transmembrane region" description="Helical" evidence="1">
    <location>
        <begin position="180"/>
        <end position="203"/>
    </location>
</feature>
<dbReference type="OrthoDB" id="9809977at2"/>
<feature type="transmembrane region" description="Helical" evidence="1">
    <location>
        <begin position="12"/>
        <end position="37"/>
    </location>
</feature>
<feature type="transmembrane region" description="Helical" evidence="1">
    <location>
        <begin position="49"/>
        <end position="73"/>
    </location>
</feature>
<feature type="transmembrane region" description="Helical" evidence="1">
    <location>
        <begin position="139"/>
        <end position="160"/>
    </location>
</feature>
<protein>
    <recommendedName>
        <fullName evidence="4">FAR-17a/AIG1-like protein</fullName>
    </recommendedName>
</protein>
<dbReference type="InterPro" id="IPR049713">
    <property type="entry name" value="Pr6Pr-like"/>
</dbReference>
<evidence type="ECO:0000313" key="3">
    <source>
        <dbReference type="Proteomes" id="UP000228758"/>
    </source>
</evidence>
<accession>A0A2M9CKC0</accession>
<comment type="caution">
    <text evidence="2">The sequence shown here is derived from an EMBL/GenBank/DDBJ whole genome shotgun (WGS) entry which is preliminary data.</text>
</comment>
<keyword evidence="1" id="KW-0812">Transmembrane</keyword>
<evidence type="ECO:0000256" key="1">
    <source>
        <dbReference type="SAM" id="Phobius"/>
    </source>
</evidence>
<evidence type="ECO:0000313" key="2">
    <source>
        <dbReference type="EMBL" id="PJJ72337.1"/>
    </source>
</evidence>
<keyword evidence="1" id="KW-1133">Transmembrane helix</keyword>
<name>A0A2M9CKC0_9MICO</name>
<gene>
    <name evidence="2" type="ORF">CLV46_1908</name>
</gene>
<evidence type="ECO:0008006" key="4">
    <source>
        <dbReference type="Google" id="ProtNLM"/>
    </source>
</evidence>
<sequence length="208" mass="21969">MSTVTIAPDRRAALLVGIARIVVALAVIAVLLYTYALGVAAGRSSLFDYFGYFTNLTSLLTSSVLLVAGFIAVTGHRAPRWLTAARALGTTYMLLVGLVYNVLVPGTGTAPPWVSVVLHVIFPILVVADWLAGPDRHAIPWALLVIVLPYPIVRVTVVLVRGATDGWVPYGFLLPSHGAATLAAHVAALLAVLLVLGAAVWSVGRRRS</sequence>
<reference evidence="2 3" key="1">
    <citation type="submission" date="2017-11" db="EMBL/GenBank/DDBJ databases">
        <title>Genomic Encyclopedia of Archaeal and Bacterial Type Strains, Phase II (KMG-II): From Individual Species to Whole Genera.</title>
        <authorList>
            <person name="Goeker M."/>
        </authorList>
    </citation>
    <scope>NUCLEOTIDE SEQUENCE [LARGE SCALE GENOMIC DNA]</scope>
    <source>
        <strain evidence="2 3">DSM 27393</strain>
    </source>
</reference>
<keyword evidence="3" id="KW-1185">Reference proteome</keyword>
<dbReference type="AlphaFoldDB" id="A0A2M9CKC0"/>
<organism evidence="2 3">
    <name type="scientific">Diaminobutyricimonas aerilata</name>
    <dbReference type="NCBI Taxonomy" id="1162967"/>
    <lineage>
        <taxon>Bacteria</taxon>
        <taxon>Bacillati</taxon>
        <taxon>Actinomycetota</taxon>
        <taxon>Actinomycetes</taxon>
        <taxon>Micrococcales</taxon>
        <taxon>Microbacteriaceae</taxon>
        <taxon>Diaminobutyricimonas</taxon>
    </lineage>
</organism>
<dbReference type="NCBIfam" id="NF038065">
    <property type="entry name" value="Pr6Pr"/>
    <property type="match status" value="1"/>
</dbReference>
<proteinExistence type="predicted"/>
<feature type="transmembrane region" description="Helical" evidence="1">
    <location>
        <begin position="110"/>
        <end position="132"/>
    </location>
</feature>
<dbReference type="Proteomes" id="UP000228758">
    <property type="component" value="Unassembled WGS sequence"/>
</dbReference>
<feature type="transmembrane region" description="Helical" evidence="1">
    <location>
        <begin position="85"/>
        <end position="104"/>
    </location>
</feature>
<keyword evidence="1" id="KW-0472">Membrane</keyword>
<dbReference type="EMBL" id="PGFF01000001">
    <property type="protein sequence ID" value="PJJ72337.1"/>
    <property type="molecule type" value="Genomic_DNA"/>
</dbReference>